<dbReference type="PANTHER" id="PTHR41286">
    <property type="entry name" value="HNH NUCLEASE YAJD-RELATED"/>
    <property type="match status" value="1"/>
</dbReference>
<comment type="similarity">
    <text evidence="3">Belongs to the HNH nuclease family.</text>
</comment>
<protein>
    <recommendedName>
        <fullName evidence="4">Putative HNH nuclease YajD</fullName>
    </recommendedName>
</protein>
<name>A0ABS1HGA5_9BACT</name>
<dbReference type="Gene3D" id="1.10.30.50">
    <property type="match status" value="1"/>
</dbReference>
<dbReference type="RefSeq" id="WP_200463929.1">
    <property type="nucleotide sequence ID" value="NZ_JAENRR010000008.1"/>
</dbReference>
<keyword evidence="7" id="KW-1185">Reference proteome</keyword>
<gene>
    <name evidence="6" type="ORF">JIV24_05035</name>
</gene>
<accession>A0ABS1HGA5</accession>
<dbReference type="PANTHER" id="PTHR41286:SF1">
    <property type="entry name" value="HNH NUCLEASE YAJD-RELATED"/>
    <property type="match status" value="1"/>
</dbReference>
<evidence type="ECO:0000259" key="5">
    <source>
        <dbReference type="Pfam" id="PF01844"/>
    </source>
</evidence>
<dbReference type="GO" id="GO:0004519">
    <property type="term" value="F:endonuclease activity"/>
    <property type="evidence" value="ECO:0007669"/>
    <property type="project" value="UniProtKB-KW"/>
</dbReference>
<organism evidence="6 7">
    <name type="scientific">Carboxylicivirga marina</name>
    <dbReference type="NCBI Taxonomy" id="2800988"/>
    <lineage>
        <taxon>Bacteria</taxon>
        <taxon>Pseudomonadati</taxon>
        <taxon>Bacteroidota</taxon>
        <taxon>Bacteroidia</taxon>
        <taxon>Marinilabiliales</taxon>
        <taxon>Marinilabiliaceae</taxon>
        <taxon>Carboxylicivirga</taxon>
    </lineage>
</organism>
<evidence type="ECO:0000256" key="4">
    <source>
        <dbReference type="ARBA" id="ARBA00040194"/>
    </source>
</evidence>
<evidence type="ECO:0000256" key="3">
    <source>
        <dbReference type="ARBA" id="ARBA00038412"/>
    </source>
</evidence>
<dbReference type="InterPro" id="IPR003615">
    <property type="entry name" value="HNH_nuc"/>
</dbReference>
<evidence type="ECO:0000313" key="6">
    <source>
        <dbReference type="EMBL" id="MBK3516698.1"/>
    </source>
</evidence>
<evidence type="ECO:0000256" key="2">
    <source>
        <dbReference type="ARBA" id="ARBA00022801"/>
    </source>
</evidence>
<evidence type="ECO:0000256" key="1">
    <source>
        <dbReference type="ARBA" id="ARBA00022722"/>
    </source>
</evidence>
<proteinExistence type="inferred from homology"/>
<keyword evidence="6" id="KW-0255">Endonuclease</keyword>
<sequence>MSANERKRFKFVNQDKRIEKGQTEVSRAGFYNKKEWQHLRASFIRQNSLCEHCKLKGLYIAATVVDHIEPLTLDNMWTLGLQWDNLQSLCNTCHRRKTNRSKGKYSPENMKKGRALMNKFNDFNK</sequence>
<keyword evidence="1" id="KW-0540">Nuclease</keyword>
<reference evidence="6 7" key="1">
    <citation type="submission" date="2021-01" db="EMBL/GenBank/DDBJ databases">
        <title>Carboxyliciviraga sp.nov., isolated from coastal sediments.</title>
        <authorList>
            <person name="Lu D."/>
            <person name="Zhang T."/>
        </authorList>
    </citation>
    <scope>NUCLEOTIDE SEQUENCE [LARGE SCALE GENOMIC DNA]</scope>
    <source>
        <strain evidence="6 7">N1Y132</strain>
    </source>
</reference>
<dbReference type="InterPro" id="IPR002711">
    <property type="entry name" value="HNH"/>
</dbReference>
<dbReference type="CDD" id="cd00085">
    <property type="entry name" value="HNHc"/>
    <property type="match status" value="1"/>
</dbReference>
<keyword evidence="2" id="KW-0378">Hydrolase</keyword>
<feature type="domain" description="HNH" evidence="5">
    <location>
        <begin position="50"/>
        <end position="100"/>
    </location>
</feature>
<dbReference type="Pfam" id="PF01844">
    <property type="entry name" value="HNH"/>
    <property type="match status" value="1"/>
</dbReference>
<dbReference type="EMBL" id="JAENRR010000008">
    <property type="protein sequence ID" value="MBK3516698.1"/>
    <property type="molecule type" value="Genomic_DNA"/>
</dbReference>
<comment type="caution">
    <text evidence="6">The sequence shown here is derived from an EMBL/GenBank/DDBJ whole genome shotgun (WGS) entry which is preliminary data.</text>
</comment>
<evidence type="ECO:0000313" key="7">
    <source>
        <dbReference type="Proteomes" id="UP000605676"/>
    </source>
</evidence>
<dbReference type="Proteomes" id="UP000605676">
    <property type="component" value="Unassembled WGS sequence"/>
</dbReference>